<sequence length="436" mass="48173">MLDPNPIRVLLPRYPFRNFSLLSHYNTTTGRCFHKYDAAPKFLSRICHDPFDSIQFCAKGLKGFLLSVIMLGDESKYEVVVKEIQRLERDNGQNSSVGAAAEMVVFVCGEDGVLAALEACVRDVSKGASEGRVLNFSSAEYPCLIVEMTTYGDPTFLSPPPPTNNGGAIAASIIVTIIVLIVIAFISRACARKFRTAIVSELQYAVATAPPVSSNVVQVWQIDAPTMERFLQDLAKEKPVADFGLAKLCNRDNTHNSSIGYKGTPGYSAPEFLLNNYPITHKCDVYSFGMLLFEIVGRRRNARVGSTDSLDWFPKHVWDEYEKGELAAMILSNGIEEKDIDRAQIMALVALWCVQDSPVARPPMSAVVKMLEGGVEIMPPPKPFHYLFSVGINVLNPPTYTGNSLDYSTSDGANSYWYKEQTTTIMAKYEIQIASS</sequence>
<proteinExistence type="predicted"/>
<accession>A0ACB7X2D2</accession>
<evidence type="ECO:0000313" key="1">
    <source>
        <dbReference type="EMBL" id="KAH7834615.1"/>
    </source>
</evidence>
<name>A0ACB7X2D2_9ERIC</name>
<organism evidence="1 2">
    <name type="scientific">Vaccinium darrowii</name>
    <dbReference type="NCBI Taxonomy" id="229202"/>
    <lineage>
        <taxon>Eukaryota</taxon>
        <taxon>Viridiplantae</taxon>
        <taxon>Streptophyta</taxon>
        <taxon>Embryophyta</taxon>
        <taxon>Tracheophyta</taxon>
        <taxon>Spermatophyta</taxon>
        <taxon>Magnoliopsida</taxon>
        <taxon>eudicotyledons</taxon>
        <taxon>Gunneridae</taxon>
        <taxon>Pentapetalae</taxon>
        <taxon>asterids</taxon>
        <taxon>Ericales</taxon>
        <taxon>Ericaceae</taxon>
        <taxon>Vaccinioideae</taxon>
        <taxon>Vaccinieae</taxon>
        <taxon>Vaccinium</taxon>
    </lineage>
</organism>
<keyword evidence="2" id="KW-1185">Reference proteome</keyword>
<comment type="caution">
    <text evidence="1">The sequence shown here is derived from an EMBL/GenBank/DDBJ whole genome shotgun (WGS) entry which is preliminary data.</text>
</comment>
<dbReference type="Proteomes" id="UP000828048">
    <property type="component" value="Chromosome 2"/>
</dbReference>
<dbReference type="EMBL" id="CM037152">
    <property type="protein sequence ID" value="KAH7834615.1"/>
    <property type="molecule type" value="Genomic_DNA"/>
</dbReference>
<gene>
    <name evidence="1" type="ORF">Vadar_017932</name>
</gene>
<reference evidence="1 2" key="1">
    <citation type="journal article" date="2021" name="Hortic Res">
        <title>High-quality reference genome and annotation aids understanding of berry development for evergreen blueberry (Vaccinium darrowii).</title>
        <authorList>
            <person name="Yu J."/>
            <person name="Hulse-Kemp A.M."/>
            <person name="Babiker E."/>
            <person name="Staton M."/>
        </authorList>
    </citation>
    <scope>NUCLEOTIDE SEQUENCE [LARGE SCALE GENOMIC DNA]</scope>
    <source>
        <strain evidence="2">cv. NJ 8807/NJ 8810</strain>
        <tissue evidence="1">Young leaf</tissue>
    </source>
</reference>
<protein>
    <submittedName>
        <fullName evidence="1">Uncharacterized protein</fullName>
    </submittedName>
</protein>
<evidence type="ECO:0000313" key="2">
    <source>
        <dbReference type="Proteomes" id="UP000828048"/>
    </source>
</evidence>